<keyword evidence="3" id="KW-1185">Reference proteome</keyword>
<keyword evidence="2" id="KW-0489">Methyltransferase</keyword>
<dbReference type="RefSeq" id="WP_377570525.1">
    <property type="nucleotide sequence ID" value="NZ_JBHTMP010000016.1"/>
</dbReference>
<dbReference type="GO" id="GO:0032259">
    <property type="term" value="P:methylation"/>
    <property type="evidence" value="ECO:0007669"/>
    <property type="project" value="UniProtKB-KW"/>
</dbReference>
<dbReference type="Gene3D" id="3.40.50.150">
    <property type="entry name" value="Vaccinia Virus protein VP39"/>
    <property type="match status" value="1"/>
</dbReference>
<organism evidence="2 3">
    <name type="scientific">Micromonospora sonneratiae</name>
    <dbReference type="NCBI Taxonomy" id="1184706"/>
    <lineage>
        <taxon>Bacteria</taxon>
        <taxon>Bacillati</taxon>
        <taxon>Actinomycetota</taxon>
        <taxon>Actinomycetes</taxon>
        <taxon>Micromonosporales</taxon>
        <taxon>Micromonosporaceae</taxon>
        <taxon>Micromonospora</taxon>
    </lineage>
</organism>
<evidence type="ECO:0000259" key="1">
    <source>
        <dbReference type="Pfam" id="PF05050"/>
    </source>
</evidence>
<dbReference type="InterPro" id="IPR052514">
    <property type="entry name" value="SAM-dependent_MTase"/>
</dbReference>
<feature type="domain" description="Methyltransferase FkbM" evidence="1">
    <location>
        <begin position="96"/>
        <end position="259"/>
    </location>
</feature>
<dbReference type="PANTHER" id="PTHR34203">
    <property type="entry name" value="METHYLTRANSFERASE, FKBM FAMILY PROTEIN"/>
    <property type="match status" value="1"/>
</dbReference>
<sequence length="285" mass="31617">MTTTSTRTSLRSRVLNVLDTRMPPRAVARLGSMYLSARTRSRCSVRYDDGRWIHRYADGVVVNTMLGGLSAQRQDHATRDVFLHDYQPGPGDVVVDVGAGVGDEVRLFSRLVGEYGRVVSIEAHPTTFQCLRRAVELNRLTNVTPLECAVVGTPGPVYLTDDRIGHIGNGLTDDLAHGIRVTGRRLDEIMDSLGIGRIDLLKMNIEGAELGVLAASLDALARIDHLAVSCHDFLADGTGPDWRCTFDPVTALLRDAGYVVRTRPDDPRPWVRYYVYASRPPRRHR</sequence>
<dbReference type="Proteomes" id="UP001597260">
    <property type="component" value="Unassembled WGS sequence"/>
</dbReference>
<name>A0ABW3YD10_9ACTN</name>
<dbReference type="InterPro" id="IPR029063">
    <property type="entry name" value="SAM-dependent_MTases_sf"/>
</dbReference>
<dbReference type="GO" id="GO:0008168">
    <property type="term" value="F:methyltransferase activity"/>
    <property type="evidence" value="ECO:0007669"/>
    <property type="project" value="UniProtKB-KW"/>
</dbReference>
<gene>
    <name evidence="2" type="ORF">ACFQ4H_13135</name>
</gene>
<dbReference type="NCBIfam" id="TIGR01444">
    <property type="entry name" value="fkbM_fam"/>
    <property type="match status" value="1"/>
</dbReference>
<dbReference type="InterPro" id="IPR006342">
    <property type="entry name" value="FkbM_mtfrase"/>
</dbReference>
<accession>A0ABW3YD10</accession>
<protein>
    <submittedName>
        <fullName evidence="2">FkbM family methyltransferase</fullName>
    </submittedName>
</protein>
<dbReference type="EMBL" id="JBHTMP010000016">
    <property type="protein sequence ID" value="MFD1322039.1"/>
    <property type="molecule type" value="Genomic_DNA"/>
</dbReference>
<reference evidence="3" key="1">
    <citation type="journal article" date="2019" name="Int. J. Syst. Evol. Microbiol.">
        <title>The Global Catalogue of Microorganisms (GCM) 10K type strain sequencing project: providing services to taxonomists for standard genome sequencing and annotation.</title>
        <authorList>
            <consortium name="The Broad Institute Genomics Platform"/>
            <consortium name="The Broad Institute Genome Sequencing Center for Infectious Disease"/>
            <person name="Wu L."/>
            <person name="Ma J."/>
        </authorList>
    </citation>
    <scope>NUCLEOTIDE SEQUENCE [LARGE SCALE GENOMIC DNA]</scope>
    <source>
        <strain evidence="3">JCM 31037</strain>
    </source>
</reference>
<proteinExistence type="predicted"/>
<evidence type="ECO:0000313" key="2">
    <source>
        <dbReference type="EMBL" id="MFD1322039.1"/>
    </source>
</evidence>
<dbReference type="Pfam" id="PF05050">
    <property type="entry name" value="Methyltransf_21"/>
    <property type="match status" value="1"/>
</dbReference>
<dbReference type="PANTHER" id="PTHR34203:SF15">
    <property type="entry name" value="SLL1173 PROTEIN"/>
    <property type="match status" value="1"/>
</dbReference>
<evidence type="ECO:0000313" key="3">
    <source>
        <dbReference type="Proteomes" id="UP001597260"/>
    </source>
</evidence>
<comment type="caution">
    <text evidence="2">The sequence shown here is derived from an EMBL/GenBank/DDBJ whole genome shotgun (WGS) entry which is preliminary data.</text>
</comment>
<dbReference type="SUPFAM" id="SSF53335">
    <property type="entry name" value="S-adenosyl-L-methionine-dependent methyltransferases"/>
    <property type="match status" value="1"/>
</dbReference>
<keyword evidence="2" id="KW-0808">Transferase</keyword>